<feature type="transmembrane region" description="Helical" evidence="1">
    <location>
        <begin position="12"/>
        <end position="33"/>
    </location>
</feature>
<dbReference type="EMBL" id="CP012959">
    <property type="protein sequence ID" value="AMQ94784.1"/>
    <property type="molecule type" value="Genomic_DNA"/>
</dbReference>
<feature type="transmembrane region" description="Helical" evidence="1">
    <location>
        <begin position="105"/>
        <end position="123"/>
    </location>
</feature>
<accession>A0A5D0ELZ7</accession>
<dbReference type="AlphaFoldDB" id="A0A5D0ELZ7"/>
<dbReference type="KEGG" id="aact:ACT75_09785"/>
<keyword evidence="1" id="KW-0812">Transmembrane</keyword>
<reference evidence="2 3" key="1">
    <citation type="submission" date="2015-10" db="EMBL/GenBank/DDBJ databases">
        <title>Tn-seq of a polymicrobial infection.</title>
        <authorList>
            <person name="Stacy A."/>
            <person name="Rumbaugh K.P."/>
            <person name="Whiteley M."/>
        </authorList>
    </citation>
    <scope>NUCLEOTIDE SEQUENCE [LARGE SCALE GENOMIC DNA]</scope>
    <source>
        <strain evidence="2 3">624</strain>
    </source>
</reference>
<feature type="transmembrane region" description="Helical" evidence="1">
    <location>
        <begin position="45"/>
        <end position="65"/>
    </location>
</feature>
<dbReference type="OrthoDB" id="1428979at2"/>
<gene>
    <name evidence="2" type="ORF">ACT75_09785</name>
</gene>
<name>A0A5D0ELZ7_AGGAC</name>
<organism evidence="2 3">
    <name type="scientific">Aggregatibacter actinomycetemcomitans</name>
    <name type="common">Actinobacillus actinomycetemcomitans</name>
    <name type="synonym">Haemophilus actinomycetemcomitans</name>
    <dbReference type="NCBI Taxonomy" id="714"/>
    <lineage>
        <taxon>Bacteria</taxon>
        <taxon>Pseudomonadati</taxon>
        <taxon>Pseudomonadota</taxon>
        <taxon>Gammaproteobacteria</taxon>
        <taxon>Pasteurellales</taxon>
        <taxon>Pasteurellaceae</taxon>
        <taxon>Aggregatibacter</taxon>
    </lineage>
</organism>
<dbReference type="RefSeq" id="WP_061866589.1">
    <property type="nucleotide sequence ID" value="NZ_CP012959.1"/>
</dbReference>
<dbReference type="Proteomes" id="UP000072236">
    <property type="component" value="Chromosome"/>
</dbReference>
<protein>
    <submittedName>
        <fullName evidence="2">Uncharacterized protein</fullName>
    </submittedName>
</protein>
<evidence type="ECO:0000313" key="3">
    <source>
        <dbReference type="Proteomes" id="UP000072236"/>
    </source>
</evidence>
<keyword evidence="1" id="KW-0472">Membrane</keyword>
<evidence type="ECO:0000313" key="2">
    <source>
        <dbReference type="EMBL" id="AMQ94784.1"/>
    </source>
</evidence>
<sequence length="197" mass="22386">MADSSLRLRPFVSLMLFISAYAPLMLIILIKQVDFNMPYYLNSPIVSLILLIVAVSSSVITILTAKSVRAGLMVTVSKASNKSGDMFGYTIPYMLSFMRIDLSEWQTITAIILFLSVLFIMAYRTQTVFINPILAISGYMLIDCTFKRQEKEIQAMVITREPISAGDSVCLDRLSHYLYIRSQSDYQIKRNQYESTN</sequence>
<evidence type="ECO:0000256" key="1">
    <source>
        <dbReference type="SAM" id="Phobius"/>
    </source>
</evidence>
<keyword evidence="1" id="KW-1133">Transmembrane helix</keyword>
<proteinExistence type="predicted"/>